<name>B7KJS2_GLOC7</name>
<accession>B7KJS2</accession>
<dbReference type="RefSeq" id="WP_012598467.1">
    <property type="nucleotide sequence ID" value="NC_011729.1"/>
</dbReference>
<reference evidence="2" key="1">
    <citation type="journal article" date="2011" name="MBio">
        <title>Novel metabolic attributes of the genus Cyanothece, comprising a group of unicellular nitrogen-fixing Cyanobacteria.</title>
        <authorList>
            <person name="Bandyopadhyay A."/>
            <person name="Elvitigala T."/>
            <person name="Welsh E."/>
            <person name="Stockel J."/>
            <person name="Liberton M."/>
            <person name="Min H."/>
            <person name="Sherman L.A."/>
            <person name="Pakrasi H.B."/>
        </authorList>
    </citation>
    <scope>NUCLEOTIDE SEQUENCE [LARGE SCALE GENOMIC DNA]</scope>
    <source>
        <strain evidence="2">PCC 7424</strain>
    </source>
</reference>
<protein>
    <submittedName>
        <fullName evidence="1">Putative phytochrome sensor protein</fullName>
    </submittedName>
</protein>
<keyword evidence="2" id="KW-1185">Reference proteome</keyword>
<dbReference type="InterPro" id="IPR029016">
    <property type="entry name" value="GAF-like_dom_sf"/>
</dbReference>
<dbReference type="HOGENOM" id="CLU_692078_0_0_3"/>
<proteinExistence type="predicted"/>
<sequence>MHVITRQALEAARIYRSVGAISTQLLRESTYRAWERSHLQGANPRAMQVEQLSSLELERTVEKQEDLIEAVRPYAQILSQAAGKAHHAVMLSDNRAVLLNLWADDQTLQLDSFPHPGALLSEGVAGANGIGTPLAEESYAEIVGTEHFIEGFSPFTCQGIPLRNQKGEILGVFSISVRSFESSWKLKELFFCACAGIESEFILANLKADLLQVLLCNSNDYQVLEKLQQDLVQAHQSARLRMDLSSRMLLGNRIDYAKQLIQQAEQSIEIFRLRANFWRELAASETGKVKTLSIIDSIRNLIELLATEATIRKVVVVAPPLDDPINITVLENSFLRRLLRYFLRAFEEAGAGGTVQLEVKRNLKENLAQINFIIIPKLKKFSLNPNFYTLTLPLKPSP</sequence>
<dbReference type="Gene3D" id="3.30.450.40">
    <property type="match status" value="1"/>
</dbReference>
<gene>
    <name evidence="1" type="ordered locus">PCC7424_1068</name>
</gene>
<dbReference type="OrthoDB" id="9771372at2"/>
<dbReference type="EMBL" id="CP001291">
    <property type="protein sequence ID" value="ACK69521.1"/>
    <property type="molecule type" value="Genomic_DNA"/>
</dbReference>
<dbReference type="STRING" id="65393.PCC7424_1068"/>
<dbReference type="AlphaFoldDB" id="B7KJS2"/>
<organism evidence="1 2">
    <name type="scientific">Gloeothece citriformis (strain PCC 7424)</name>
    <name type="common">Cyanothece sp. (strain PCC 7424)</name>
    <dbReference type="NCBI Taxonomy" id="65393"/>
    <lineage>
        <taxon>Bacteria</taxon>
        <taxon>Bacillati</taxon>
        <taxon>Cyanobacteriota</taxon>
        <taxon>Cyanophyceae</taxon>
        <taxon>Oscillatoriophycideae</taxon>
        <taxon>Chroococcales</taxon>
        <taxon>Aphanothecaceae</taxon>
        <taxon>Gloeothece</taxon>
        <taxon>Gloeothece citriformis</taxon>
    </lineage>
</organism>
<evidence type="ECO:0000313" key="1">
    <source>
        <dbReference type="EMBL" id="ACK69521.1"/>
    </source>
</evidence>
<dbReference type="eggNOG" id="COG3284">
    <property type="taxonomic scope" value="Bacteria"/>
</dbReference>
<evidence type="ECO:0000313" key="2">
    <source>
        <dbReference type="Proteomes" id="UP000002384"/>
    </source>
</evidence>
<dbReference type="Proteomes" id="UP000002384">
    <property type="component" value="Chromosome"/>
</dbReference>
<dbReference type="KEGG" id="cyc:PCC7424_1068"/>